<feature type="region of interest" description="Disordered" evidence="7">
    <location>
        <begin position="82"/>
        <end position="106"/>
    </location>
</feature>
<name>A0A8H6TDZ2_9AGAR</name>
<dbReference type="Proteomes" id="UP000636479">
    <property type="component" value="Unassembled WGS sequence"/>
</dbReference>
<evidence type="ECO:0000256" key="1">
    <source>
        <dbReference type="ARBA" id="ARBA00001974"/>
    </source>
</evidence>
<evidence type="ECO:0000256" key="5">
    <source>
        <dbReference type="PIRSR" id="PIRSR000137-1"/>
    </source>
</evidence>
<feature type="active site" description="Proton acceptor" evidence="5">
    <location>
        <position position="670"/>
    </location>
</feature>
<reference evidence="9" key="1">
    <citation type="submission" date="2020-05" db="EMBL/GenBank/DDBJ databases">
        <title>Mycena genomes resolve the evolution of fungal bioluminescence.</title>
        <authorList>
            <person name="Tsai I.J."/>
        </authorList>
    </citation>
    <scope>NUCLEOTIDE SEQUENCE</scope>
    <source>
        <strain evidence="9">171206Taipei</strain>
    </source>
</reference>
<feature type="domain" description="Glucose-methanol-choline oxidoreductase N-terminal" evidence="8">
    <location>
        <begin position="398"/>
        <end position="412"/>
    </location>
</feature>
<comment type="cofactor">
    <cofactor evidence="1 6">
        <name>FAD</name>
        <dbReference type="ChEBI" id="CHEBI:57692"/>
    </cofactor>
</comment>
<feature type="binding site" evidence="6">
    <location>
        <begin position="221"/>
        <end position="224"/>
    </location>
    <ligand>
        <name>FAD</name>
        <dbReference type="ChEBI" id="CHEBI:57692"/>
    </ligand>
</feature>
<gene>
    <name evidence="9" type="ORF">MIND_00109100</name>
</gene>
<keyword evidence="4 6" id="KW-0274">FAD</keyword>
<dbReference type="InterPro" id="IPR012132">
    <property type="entry name" value="GMC_OxRdtase"/>
</dbReference>
<protein>
    <submittedName>
        <fullName evidence="9">Alcohol oxidase</fullName>
    </submittedName>
</protein>
<comment type="caution">
    <text evidence="9">The sequence shown here is derived from an EMBL/GenBank/DDBJ whole genome shotgun (WGS) entry which is preliminary data.</text>
</comment>
<evidence type="ECO:0000256" key="4">
    <source>
        <dbReference type="ARBA" id="ARBA00022827"/>
    </source>
</evidence>
<dbReference type="RefSeq" id="XP_037225946.1">
    <property type="nucleotide sequence ID" value="XM_037358036.1"/>
</dbReference>
<dbReference type="PROSITE" id="PS00624">
    <property type="entry name" value="GMC_OXRED_2"/>
    <property type="match status" value="1"/>
</dbReference>
<accession>A0A8H6TDZ2</accession>
<dbReference type="Pfam" id="PF00732">
    <property type="entry name" value="GMC_oxred_N"/>
    <property type="match status" value="1"/>
</dbReference>
<dbReference type="OrthoDB" id="269227at2759"/>
<dbReference type="GO" id="GO:0050660">
    <property type="term" value="F:flavin adenine dinucleotide binding"/>
    <property type="evidence" value="ECO:0007669"/>
    <property type="project" value="InterPro"/>
</dbReference>
<keyword evidence="3" id="KW-0285">Flavoprotein</keyword>
<dbReference type="Pfam" id="PF05199">
    <property type="entry name" value="GMC_oxred_C"/>
    <property type="match status" value="1"/>
</dbReference>
<dbReference type="InterPro" id="IPR007867">
    <property type="entry name" value="GMC_OxRtase_C"/>
</dbReference>
<dbReference type="PANTHER" id="PTHR11552:SF147">
    <property type="entry name" value="CHOLINE DEHYDROGENASE, MITOCHONDRIAL"/>
    <property type="match status" value="1"/>
</dbReference>
<dbReference type="PANTHER" id="PTHR11552">
    <property type="entry name" value="GLUCOSE-METHANOL-CHOLINE GMC OXIDOREDUCTASE"/>
    <property type="match status" value="1"/>
</dbReference>
<sequence length="690" mass="74620">MDSERRRLLRLVPGLKSYVLGRPKIDPTEPVLSRQPGGGVGSAEPYLFASSAVSSCRIAQRPSSCVPAGLWRDHDVKFEHHGEKHAISATKENPDTNAGTANPLPPKDLGKCRYLSEYSVADLHLDNSKKPNFDFIVVGGGTAGSVVANRLTENSNHSVLVLEAGGIDTGVLNIEAPFFSLFATPNTPQDWNFTTTPQPGLNNRAVPYPRGFILGGTSAVNYLVYTRGTKEDFNRFARIANDDRWSWDSLTPYMHKTERFTEPVDHHNTTGWFNPAVHGFNGPNSVTLNNFPTEIDGRVFNTTQQDPEFPFNLDMNSGSHLGLGWTQLTAFNGSRSSAATSYLATNIIARPNLKILLHARVTRILPSAIHDFRTVEFQDAQGKTHLLTAGKELILSAGSVNTPSILLHSGIGNSTTLSALGIKPQHNLPSVGQNLTDHALLSLGWSVQTESPDGTFDPIVQNATARAAAIAQWQTTKTGRLVNDVLSQIAWLRVPDNSSIFERFADPSAGPNTAHYELLFSNGFTGAPPAPGNYFGIVMAVVSPSSRGSVTINSTDPLAPPLINPNILGTELDMFFMRYAVRSAFRFAATQPFANYITALPAGLTGNESDDELDVYIQNKSGTVFHPVSTASVSPVGAEYGVVDPDLKVKGLKGLRIVDVSVMPLIPAAHTQAAAYIIGERAADMIKESW</sequence>
<comment type="similarity">
    <text evidence="2">Belongs to the GMC oxidoreductase family.</text>
</comment>
<feature type="binding site" evidence="6">
    <location>
        <position position="361"/>
    </location>
    <ligand>
        <name>FAD</name>
        <dbReference type="ChEBI" id="CHEBI:57692"/>
    </ligand>
</feature>
<dbReference type="Gene3D" id="3.30.560.10">
    <property type="entry name" value="Glucose Oxidase, domain 3"/>
    <property type="match status" value="1"/>
</dbReference>
<evidence type="ECO:0000256" key="3">
    <source>
        <dbReference type="ARBA" id="ARBA00022630"/>
    </source>
</evidence>
<evidence type="ECO:0000256" key="2">
    <source>
        <dbReference type="ARBA" id="ARBA00010790"/>
    </source>
</evidence>
<evidence type="ECO:0000313" key="10">
    <source>
        <dbReference type="Proteomes" id="UP000636479"/>
    </source>
</evidence>
<dbReference type="GO" id="GO:0016614">
    <property type="term" value="F:oxidoreductase activity, acting on CH-OH group of donors"/>
    <property type="evidence" value="ECO:0007669"/>
    <property type="project" value="InterPro"/>
</dbReference>
<evidence type="ECO:0000256" key="7">
    <source>
        <dbReference type="SAM" id="MobiDB-lite"/>
    </source>
</evidence>
<dbReference type="SUPFAM" id="SSF51905">
    <property type="entry name" value="FAD/NAD(P)-binding domain"/>
    <property type="match status" value="1"/>
</dbReference>
<dbReference type="AlphaFoldDB" id="A0A8H6TDZ2"/>
<dbReference type="GeneID" id="59340552"/>
<dbReference type="InterPro" id="IPR036188">
    <property type="entry name" value="FAD/NAD-bd_sf"/>
</dbReference>
<keyword evidence="10" id="KW-1185">Reference proteome</keyword>
<evidence type="ECO:0000259" key="8">
    <source>
        <dbReference type="PROSITE" id="PS00624"/>
    </source>
</evidence>
<feature type="active site" description="Proton donor" evidence="5">
    <location>
        <position position="626"/>
    </location>
</feature>
<organism evidence="9 10">
    <name type="scientific">Mycena indigotica</name>
    <dbReference type="NCBI Taxonomy" id="2126181"/>
    <lineage>
        <taxon>Eukaryota</taxon>
        <taxon>Fungi</taxon>
        <taxon>Dikarya</taxon>
        <taxon>Basidiomycota</taxon>
        <taxon>Agaricomycotina</taxon>
        <taxon>Agaricomycetes</taxon>
        <taxon>Agaricomycetidae</taxon>
        <taxon>Agaricales</taxon>
        <taxon>Marasmiineae</taxon>
        <taxon>Mycenaceae</taxon>
        <taxon>Mycena</taxon>
    </lineage>
</organism>
<dbReference type="PIRSF" id="PIRSF000137">
    <property type="entry name" value="Alcohol_oxidase"/>
    <property type="match status" value="1"/>
</dbReference>
<dbReference type="Gene3D" id="3.50.50.60">
    <property type="entry name" value="FAD/NAD(P)-binding domain"/>
    <property type="match status" value="1"/>
</dbReference>
<dbReference type="SUPFAM" id="SSF54373">
    <property type="entry name" value="FAD-linked reductases, C-terminal domain"/>
    <property type="match status" value="1"/>
</dbReference>
<feature type="binding site" evidence="6">
    <location>
        <position position="217"/>
    </location>
    <ligand>
        <name>FAD</name>
        <dbReference type="ChEBI" id="CHEBI:57692"/>
    </ligand>
</feature>
<evidence type="ECO:0000313" key="9">
    <source>
        <dbReference type="EMBL" id="KAF7315923.1"/>
    </source>
</evidence>
<dbReference type="EMBL" id="JACAZF010000001">
    <property type="protein sequence ID" value="KAF7315923.1"/>
    <property type="molecule type" value="Genomic_DNA"/>
</dbReference>
<evidence type="ECO:0000256" key="6">
    <source>
        <dbReference type="PIRSR" id="PIRSR000137-2"/>
    </source>
</evidence>
<proteinExistence type="inferred from homology"/>
<dbReference type="InterPro" id="IPR000172">
    <property type="entry name" value="GMC_OxRdtase_N"/>
</dbReference>